<evidence type="ECO:0000259" key="1">
    <source>
        <dbReference type="PROSITE" id="PS50835"/>
    </source>
</evidence>
<dbReference type="SUPFAM" id="SSF48726">
    <property type="entry name" value="Immunoglobulin"/>
    <property type="match status" value="1"/>
</dbReference>
<dbReference type="InterPro" id="IPR007110">
    <property type="entry name" value="Ig-like_dom"/>
</dbReference>
<dbReference type="InterPro" id="IPR003599">
    <property type="entry name" value="Ig_sub"/>
</dbReference>
<dbReference type="WBParaSite" id="nRc.2.0.1.t45175-RA">
    <property type="protein sequence ID" value="nRc.2.0.1.t45175-RA"/>
    <property type="gene ID" value="nRc.2.0.1.g45175"/>
</dbReference>
<dbReference type="SMART" id="SM00409">
    <property type="entry name" value="IG"/>
    <property type="match status" value="1"/>
</dbReference>
<dbReference type="InterPro" id="IPR013783">
    <property type="entry name" value="Ig-like_fold"/>
</dbReference>
<dbReference type="AlphaFoldDB" id="A0A915L5W7"/>
<name>A0A915L5W7_ROMCU</name>
<evidence type="ECO:0000313" key="2">
    <source>
        <dbReference type="Proteomes" id="UP000887565"/>
    </source>
</evidence>
<evidence type="ECO:0000313" key="3">
    <source>
        <dbReference type="WBParaSite" id="nRc.2.0.1.t45175-RA"/>
    </source>
</evidence>
<dbReference type="PROSITE" id="PS50835">
    <property type="entry name" value="IG_LIKE"/>
    <property type="match status" value="1"/>
</dbReference>
<keyword evidence="2" id="KW-1185">Reference proteome</keyword>
<dbReference type="Proteomes" id="UP000887565">
    <property type="component" value="Unplaced"/>
</dbReference>
<protein>
    <submittedName>
        <fullName evidence="3">Ig-like domain-containing protein</fullName>
    </submittedName>
</protein>
<dbReference type="Pfam" id="PF07679">
    <property type="entry name" value="I-set"/>
    <property type="match status" value="1"/>
</dbReference>
<dbReference type="Gene3D" id="2.60.40.10">
    <property type="entry name" value="Immunoglobulins"/>
    <property type="match status" value="1"/>
</dbReference>
<dbReference type="InterPro" id="IPR013098">
    <property type="entry name" value="Ig_I-set"/>
</dbReference>
<dbReference type="InterPro" id="IPR036179">
    <property type="entry name" value="Ig-like_dom_sf"/>
</dbReference>
<sequence length="200" mass="22604">LVFRLKQQTLSVHLVPASEKTWLVPESFWWLPCQTRNWVDNMIFVNFESCTLYNDGGDTTIIHDIFINNAMNMISYSFAIVVYLFVLESSTSAPPCKNDNSFYFNTNPKSIVVREGSRAFLECNVSNLCNVQFHWTIGGDLVANTSRRYQNSSNLIITRVNKSLDSDEFHCIATVASSGFSQQSEGATLSIQCKIAVILY</sequence>
<feature type="domain" description="Ig-like" evidence="1">
    <location>
        <begin position="94"/>
        <end position="190"/>
    </location>
</feature>
<proteinExistence type="predicted"/>
<organism evidence="2 3">
    <name type="scientific">Romanomermis culicivorax</name>
    <name type="common">Nematode worm</name>
    <dbReference type="NCBI Taxonomy" id="13658"/>
    <lineage>
        <taxon>Eukaryota</taxon>
        <taxon>Metazoa</taxon>
        <taxon>Ecdysozoa</taxon>
        <taxon>Nematoda</taxon>
        <taxon>Enoplea</taxon>
        <taxon>Dorylaimia</taxon>
        <taxon>Mermithida</taxon>
        <taxon>Mermithoidea</taxon>
        <taxon>Mermithidae</taxon>
        <taxon>Romanomermis</taxon>
    </lineage>
</organism>
<reference evidence="3" key="1">
    <citation type="submission" date="2022-11" db="UniProtKB">
        <authorList>
            <consortium name="WormBaseParasite"/>
        </authorList>
    </citation>
    <scope>IDENTIFICATION</scope>
</reference>
<accession>A0A915L5W7</accession>